<evidence type="ECO:0000259" key="4">
    <source>
        <dbReference type="Pfam" id="PF00456"/>
    </source>
</evidence>
<evidence type="ECO:0000256" key="3">
    <source>
        <dbReference type="ARBA" id="ARBA00023052"/>
    </source>
</evidence>
<gene>
    <name evidence="5" type="ordered locus">A9601_14541</name>
</gene>
<protein>
    <submittedName>
        <fullName evidence="5">Possible N-terminal subunit of transketolase</fullName>
        <ecNumber evidence="5">2.2.1.1</ecNumber>
    </submittedName>
</protein>
<dbReference type="CDD" id="cd02012">
    <property type="entry name" value="TPP_TK"/>
    <property type="match status" value="1"/>
</dbReference>
<dbReference type="KEGG" id="pmb:A9601_14541"/>
<feature type="domain" description="Transketolase N-terminal" evidence="4">
    <location>
        <begin position="24"/>
        <end position="268"/>
    </location>
</feature>
<keyword evidence="5" id="KW-0808">Transferase</keyword>
<dbReference type="PANTHER" id="PTHR47514">
    <property type="entry name" value="TRANSKETOLASE N-TERMINAL SECTION-RELATED"/>
    <property type="match status" value="1"/>
</dbReference>
<comment type="similarity">
    <text evidence="2">Belongs to the transketolase family.</text>
</comment>
<keyword evidence="3" id="KW-0786">Thiamine pyrophosphate</keyword>
<comment type="cofactor">
    <cofactor evidence="1">
        <name>thiamine diphosphate</name>
        <dbReference type="ChEBI" id="CHEBI:58937"/>
    </cofactor>
</comment>
<dbReference type="eggNOG" id="COG3959">
    <property type="taxonomic scope" value="Bacteria"/>
</dbReference>
<dbReference type="GO" id="GO:0004802">
    <property type="term" value="F:transketolase activity"/>
    <property type="evidence" value="ECO:0007669"/>
    <property type="project" value="UniProtKB-EC"/>
</dbReference>
<proteinExistence type="inferred from homology"/>
<dbReference type="EMBL" id="CP000551">
    <property type="protein sequence ID" value="ABM70737.1"/>
    <property type="molecule type" value="Genomic_DNA"/>
</dbReference>
<dbReference type="EC" id="2.2.1.1" evidence="5"/>
<dbReference type="Pfam" id="PF00456">
    <property type="entry name" value="Transketolase_N"/>
    <property type="match status" value="1"/>
</dbReference>
<dbReference type="HOGENOM" id="CLU_009227_4_1_3"/>
<dbReference type="AlphaFoldDB" id="A2BSH6"/>
<evidence type="ECO:0000313" key="5">
    <source>
        <dbReference type="EMBL" id="ABM70737.1"/>
    </source>
</evidence>
<organism evidence="5 6">
    <name type="scientific">Prochlorococcus marinus (strain AS9601)</name>
    <dbReference type="NCBI Taxonomy" id="146891"/>
    <lineage>
        <taxon>Bacteria</taxon>
        <taxon>Bacillati</taxon>
        <taxon>Cyanobacteriota</taxon>
        <taxon>Cyanophyceae</taxon>
        <taxon>Synechococcales</taxon>
        <taxon>Prochlorococcaceae</taxon>
        <taxon>Prochlorococcus</taxon>
    </lineage>
</organism>
<dbReference type="PANTHER" id="PTHR47514:SF1">
    <property type="entry name" value="TRANSKETOLASE N-TERMINAL SECTION-RELATED"/>
    <property type="match status" value="1"/>
</dbReference>
<accession>A2BSH6</accession>
<dbReference type="InterPro" id="IPR005474">
    <property type="entry name" value="Transketolase_N"/>
</dbReference>
<evidence type="ECO:0000256" key="2">
    <source>
        <dbReference type="ARBA" id="ARBA00007131"/>
    </source>
</evidence>
<reference evidence="5 6" key="1">
    <citation type="journal article" date="2007" name="PLoS Genet.">
        <title>Patterns and implications of gene gain and loss in the evolution of Prochlorococcus.</title>
        <authorList>
            <person name="Kettler G.C."/>
            <person name="Martiny A.C."/>
            <person name="Huang K."/>
            <person name="Zucker J."/>
            <person name="Coleman M.L."/>
            <person name="Rodrigue S."/>
            <person name="Chen F."/>
            <person name="Lapidus A."/>
            <person name="Ferriera S."/>
            <person name="Johnson J."/>
            <person name="Steglich C."/>
            <person name="Church G.M."/>
            <person name="Richardson P."/>
            <person name="Chisholm S.W."/>
        </authorList>
    </citation>
    <scope>NUCLEOTIDE SEQUENCE [LARGE SCALE GENOMIC DNA]</scope>
    <source>
        <strain evidence="5 6">AS9601</strain>
    </source>
</reference>
<dbReference type="STRING" id="146891.A9601_14541"/>
<name>A2BSH6_PROMS</name>
<dbReference type="Proteomes" id="UP000002590">
    <property type="component" value="Chromosome"/>
</dbReference>
<dbReference type="SUPFAM" id="SSF52518">
    <property type="entry name" value="Thiamin diphosphate-binding fold (THDP-binding)"/>
    <property type="match status" value="1"/>
</dbReference>
<evidence type="ECO:0000256" key="1">
    <source>
        <dbReference type="ARBA" id="ARBA00001964"/>
    </source>
</evidence>
<dbReference type="Gene3D" id="3.40.50.970">
    <property type="match status" value="1"/>
</dbReference>
<dbReference type="InterPro" id="IPR029061">
    <property type="entry name" value="THDP-binding"/>
</dbReference>
<sequence>MHRLMKNLKKSFKEKYNEKELQKIATKLRKKIITTSHRAKIPHLGSCLSCIDLLTYLYWSELFINPSDPKHINRDRFVLSKGHGAPAIFQVLAEKNFFPVTDLNNFGKAGSLFHEHPPKPGLVPGIEAATGSLGHGLPMALGMALASRILKLNFRCYAMLSDGECNEGSIWEAAMMAASQKVENLIVIIDFNKWQATGRSKDILALDPLREKWSSFGWHTQEIDGHDFSQINDAFIEARKIKSKPKAIIANTIKGKGVSFMEDDNNWHYRVPNNTELENALQELDNIK</sequence>
<evidence type="ECO:0000313" key="6">
    <source>
        <dbReference type="Proteomes" id="UP000002590"/>
    </source>
</evidence>